<sequence>MFNNLFGKKPAAKKEFITITLNAKLQPMHRGDLEDALTKILEAHNIGEICGGGSLLEKNGEISECDIEIEAKDTSEQAIHHIINFLEDALAPKGSKLRIGEDRIIEFGQHEGLALYLNGTDLPDEVYQNNDINEAWAEIEKLLGEEGGIHSYHQGETETALYLYGNRFDTMHQLIEPFLNSYPLCQQCRVVQVV</sequence>
<evidence type="ECO:0000313" key="2">
    <source>
        <dbReference type="Proteomes" id="UP000226420"/>
    </source>
</evidence>
<accession>A0AAJ4WDQ6</accession>
<evidence type="ECO:0000313" key="1">
    <source>
        <dbReference type="EMBL" id="SFD46264.1"/>
    </source>
</evidence>
<protein>
    <submittedName>
        <fullName evidence="1">Uncharacterized protein</fullName>
    </submittedName>
</protein>
<proteinExistence type="predicted"/>
<dbReference type="EMBL" id="FOLW01000020">
    <property type="protein sequence ID" value="SFD46264.1"/>
    <property type="molecule type" value="Genomic_DNA"/>
</dbReference>
<name>A0AAJ4WDQ6_9GAMM</name>
<dbReference type="RefSeq" id="WP_074825036.1">
    <property type="nucleotide sequence ID" value="NZ_FOLW01000020.1"/>
</dbReference>
<comment type="caution">
    <text evidence="1">The sequence shown here is derived from an EMBL/GenBank/DDBJ whole genome shotgun (WGS) entry which is preliminary data.</text>
</comment>
<dbReference type="Proteomes" id="UP000226420">
    <property type="component" value="Unassembled WGS sequence"/>
</dbReference>
<organism evidence="1 2">
    <name type="scientific">Pragia fontium DSM 5563 = ATCC 49100</name>
    <dbReference type="NCBI Taxonomy" id="1122977"/>
    <lineage>
        <taxon>Bacteria</taxon>
        <taxon>Pseudomonadati</taxon>
        <taxon>Pseudomonadota</taxon>
        <taxon>Gammaproteobacteria</taxon>
        <taxon>Enterobacterales</taxon>
        <taxon>Budviciaceae</taxon>
        <taxon>Pragia</taxon>
    </lineage>
</organism>
<reference evidence="1 2" key="1">
    <citation type="submission" date="2016-10" db="EMBL/GenBank/DDBJ databases">
        <authorList>
            <person name="Varghese N."/>
            <person name="Submissions S."/>
        </authorList>
    </citation>
    <scope>NUCLEOTIDE SEQUENCE [LARGE SCALE GENOMIC DNA]</scope>
    <source>
        <strain evidence="1 2">DSM 5563</strain>
    </source>
</reference>
<gene>
    <name evidence="1" type="ORF">SAMN02745723_12011</name>
</gene>
<dbReference type="AlphaFoldDB" id="A0AAJ4WDQ6"/>